<proteinExistence type="predicted"/>
<dbReference type="AlphaFoldDB" id="W2INV4"/>
<dbReference type="Proteomes" id="UP000054532">
    <property type="component" value="Unassembled WGS sequence"/>
</dbReference>
<evidence type="ECO:0000313" key="2">
    <source>
        <dbReference type="EMBL" id="ETM41559.1"/>
    </source>
</evidence>
<protein>
    <submittedName>
        <fullName evidence="1">Uncharacterized protein</fullName>
    </submittedName>
</protein>
<dbReference type="EMBL" id="KI694032">
    <property type="protein sequence ID" value="ETM41559.1"/>
    <property type="molecule type" value="Genomic_DNA"/>
</dbReference>
<name>W2INV4_PHYNI</name>
<evidence type="ECO:0000313" key="1">
    <source>
        <dbReference type="EMBL" id="ETL35063.1"/>
    </source>
</evidence>
<organism evidence="1">
    <name type="scientific">Phytophthora nicotianae</name>
    <name type="common">Potato buckeye rot agent</name>
    <name type="synonym">Phytophthora parasitica</name>
    <dbReference type="NCBI Taxonomy" id="4792"/>
    <lineage>
        <taxon>Eukaryota</taxon>
        <taxon>Sar</taxon>
        <taxon>Stramenopiles</taxon>
        <taxon>Oomycota</taxon>
        <taxon>Peronosporomycetes</taxon>
        <taxon>Peronosporales</taxon>
        <taxon>Peronosporaceae</taxon>
        <taxon>Phytophthora</taxon>
    </lineage>
</organism>
<accession>W2INV4</accession>
<sequence length="77" mass="8806">MTILQEFSWLLDQEWHATLNLVSSEEDKKVVCGGPIITTSSILLYRVCLGSSSSYVLQEWVFHRGFCHEIDTQEDGQ</sequence>
<reference evidence="1" key="1">
    <citation type="submission" date="2013-11" db="EMBL/GenBank/DDBJ databases">
        <title>The Genome Sequence of Phytophthora parasitica CJ05E6.</title>
        <authorList>
            <consortium name="The Broad Institute Genomics Platform"/>
            <person name="Russ C."/>
            <person name="Tyler B."/>
            <person name="Panabieres F."/>
            <person name="Shan W."/>
            <person name="Tripathy S."/>
            <person name="Grunwald N."/>
            <person name="Machado M."/>
            <person name="Johnson C.S."/>
            <person name="Arredondo F."/>
            <person name="Hong C."/>
            <person name="Coffey M."/>
            <person name="Young S.K."/>
            <person name="Zeng Q."/>
            <person name="Gargeya S."/>
            <person name="Fitzgerald M."/>
            <person name="Abouelleil A."/>
            <person name="Alvarado L."/>
            <person name="Chapman S.B."/>
            <person name="Gainer-Dewar J."/>
            <person name="Goldberg J."/>
            <person name="Griggs A."/>
            <person name="Gujja S."/>
            <person name="Hansen M."/>
            <person name="Howarth C."/>
            <person name="Imamovic A."/>
            <person name="Ireland A."/>
            <person name="Larimer J."/>
            <person name="McCowan C."/>
            <person name="Murphy C."/>
            <person name="Pearson M."/>
            <person name="Poon T.W."/>
            <person name="Priest M."/>
            <person name="Roberts A."/>
            <person name="Saif S."/>
            <person name="Shea T."/>
            <person name="Sykes S."/>
            <person name="Wortman J."/>
            <person name="Nusbaum C."/>
            <person name="Birren B."/>
        </authorList>
    </citation>
    <scope>NUCLEOTIDE SEQUENCE [LARGE SCALE GENOMIC DNA]</scope>
    <source>
        <strain evidence="1">CJ05E6</strain>
    </source>
</reference>
<reference evidence="2" key="2">
    <citation type="submission" date="2013-11" db="EMBL/GenBank/DDBJ databases">
        <title>The Genome Sequence of Phytophthora parasitica IAC_01/95.</title>
        <authorList>
            <consortium name="The Broad Institute Genomics Platform"/>
            <person name="Russ C."/>
            <person name="Tyler B."/>
            <person name="Panabieres F."/>
            <person name="Shan W."/>
            <person name="Tripathy S."/>
            <person name="Grunwald N."/>
            <person name="Machado M."/>
            <person name="Johnson C.S."/>
            <person name="Arredondo F."/>
            <person name="Hong C."/>
            <person name="Coffey M."/>
            <person name="Young S.K."/>
            <person name="Zeng Q."/>
            <person name="Gargeya S."/>
            <person name="Fitzgerald M."/>
            <person name="Abouelleil A."/>
            <person name="Alvarado L."/>
            <person name="Chapman S.B."/>
            <person name="Gainer-Dewar J."/>
            <person name="Goldberg J."/>
            <person name="Griggs A."/>
            <person name="Gujja S."/>
            <person name="Hansen M."/>
            <person name="Howarth C."/>
            <person name="Imamovic A."/>
            <person name="Ireland A."/>
            <person name="Larimer J."/>
            <person name="McCowan C."/>
            <person name="Murphy C."/>
            <person name="Pearson M."/>
            <person name="Poon T.W."/>
            <person name="Priest M."/>
            <person name="Roberts A."/>
            <person name="Saif S."/>
            <person name="Shea T."/>
            <person name="Sykes S."/>
            <person name="Wortman J."/>
            <person name="Nusbaum C."/>
            <person name="Birren B."/>
        </authorList>
    </citation>
    <scope>NUCLEOTIDE SEQUENCE [LARGE SCALE GENOMIC DNA]</scope>
    <source>
        <strain evidence="2">IAC_01/95</strain>
    </source>
</reference>
<dbReference type="EMBL" id="KI674124">
    <property type="protein sequence ID" value="ETL35063.1"/>
    <property type="molecule type" value="Genomic_DNA"/>
</dbReference>
<dbReference type="Proteomes" id="UP000053864">
    <property type="component" value="Unassembled WGS sequence"/>
</dbReference>
<gene>
    <name evidence="2" type="ORF">L914_12679</name>
    <name evidence="1" type="ORF">L916_12769</name>
</gene>